<accession>A0AAE0QLX8</accession>
<evidence type="ECO:0000259" key="3">
    <source>
        <dbReference type="Pfam" id="PF20642"/>
    </source>
</evidence>
<evidence type="ECO:0000259" key="2">
    <source>
        <dbReference type="Pfam" id="PF20641"/>
    </source>
</evidence>
<dbReference type="InterPro" id="IPR038801">
    <property type="entry name" value="TAF1C"/>
</dbReference>
<evidence type="ECO:0008006" key="6">
    <source>
        <dbReference type="Google" id="ProtNLM"/>
    </source>
</evidence>
<dbReference type="PANTHER" id="PTHR15319:SF1">
    <property type="entry name" value="TATA BOX-BINDING PROTEIN-ASSOCIATED FACTOR RNA POLYMERASE I SUBUNIT C"/>
    <property type="match status" value="1"/>
</dbReference>
<reference evidence="4" key="1">
    <citation type="submission" date="2023-06" db="EMBL/GenBank/DDBJ databases">
        <title>Male Hemibagrus guttatus genome.</title>
        <authorList>
            <person name="Bian C."/>
        </authorList>
    </citation>
    <scope>NUCLEOTIDE SEQUENCE</scope>
    <source>
        <strain evidence="4">Male_cb2023</strain>
        <tissue evidence="4">Muscle</tissue>
    </source>
</reference>
<keyword evidence="5" id="KW-1185">Reference proteome</keyword>
<organism evidence="4 5">
    <name type="scientific">Hemibagrus guttatus</name>
    <dbReference type="NCBI Taxonomy" id="175788"/>
    <lineage>
        <taxon>Eukaryota</taxon>
        <taxon>Metazoa</taxon>
        <taxon>Chordata</taxon>
        <taxon>Craniata</taxon>
        <taxon>Vertebrata</taxon>
        <taxon>Euteleostomi</taxon>
        <taxon>Actinopterygii</taxon>
        <taxon>Neopterygii</taxon>
        <taxon>Teleostei</taxon>
        <taxon>Ostariophysi</taxon>
        <taxon>Siluriformes</taxon>
        <taxon>Bagridae</taxon>
        <taxon>Hemibagrus</taxon>
    </lineage>
</organism>
<comment type="caution">
    <text evidence="4">The sequence shown here is derived from an EMBL/GenBank/DDBJ whole genome shotgun (WGS) entry which is preliminary data.</text>
</comment>
<gene>
    <name evidence="4" type="ORF">QTP70_029881</name>
</gene>
<dbReference type="AlphaFoldDB" id="A0AAE0QLX8"/>
<evidence type="ECO:0000313" key="4">
    <source>
        <dbReference type="EMBL" id="KAK3524564.1"/>
    </source>
</evidence>
<proteinExistence type="predicted"/>
<feature type="compositionally biased region" description="Polar residues" evidence="1">
    <location>
        <begin position="597"/>
        <end position="606"/>
    </location>
</feature>
<feature type="domain" description="TAF1C beta-propeller" evidence="2">
    <location>
        <begin position="277"/>
        <end position="410"/>
    </location>
</feature>
<name>A0AAE0QLX8_9TELE</name>
<evidence type="ECO:0000313" key="5">
    <source>
        <dbReference type="Proteomes" id="UP001274896"/>
    </source>
</evidence>
<feature type="domain" description="TAF1C helical bundle" evidence="3">
    <location>
        <begin position="483"/>
        <end position="770"/>
    </location>
</feature>
<dbReference type="PANTHER" id="PTHR15319">
    <property type="entry name" value="TATA BOX-BINDING PROTEIN ASSOCIATED FACTOR RNA POLYMERASE I SUBUNIT C"/>
    <property type="match status" value="1"/>
</dbReference>
<dbReference type="Pfam" id="PF20641">
    <property type="entry name" value="TAF1C_beta-prop"/>
    <property type="match status" value="1"/>
</dbReference>
<feature type="region of interest" description="Disordered" evidence="1">
    <location>
        <begin position="562"/>
        <end position="614"/>
    </location>
</feature>
<protein>
    <recommendedName>
        <fullName evidence="6">TATA box-binding protein-associated factor RNA polymerase I subunit C</fullName>
    </recommendedName>
</protein>
<dbReference type="GO" id="GO:0001164">
    <property type="term" value="F:RNA polymerase I core promoter sequence-specific DNA binding"/>
    <property type="evidence" value="ECO:0007669"/>
    <property type="project" value="TreeGrafter"/>
</dbReference>
<feature type="compositionally biased region" description="Polar residues" evidence="1">
    <location>
        <begin position="867"/>
        <end position="876"/>
    </location>
</feature>
<feature type="compositionally biased region" description="Low complexity" evidence="1">
    <location>
        <begin position="924"/>
        <end position="956"/>
    </location>
</feature>
<feature type="compositionally biased region" description="Basic and acidic residues" evidence="1">
    <location>
        <begin position="563"/>
        <end position="582"/>
    </location>
</feature>
<dbReference type="GO" id="GO:0001650">
    <property type="term" value="C:fibrillar center"/>
    <property type="evidence" value="ECO:0007669"/>
    <property type="project" value="TreeGrafter"/>
</dbReference>
<feature type="compositionally biased region" description="Low complexity" evidence="1">
    <location>
        <begin position="837"/>
        <end position="846"/>
    </location>
</feature>
<dbReference type="InterPro" id="IPR049087">
    <property type="entry name" value="TAF1C_beta-prop"/>
</dbReference>
<dbReference type="Pfam" id="PF20642">
    <property type="entry name" value="TAF1C_HB"/>
    <property type="match status" value="1"/>
</dbReference>
<evidence type="ECO:0000256" key="1">
    <source>
        <dbReference type="SAM" id="MobiDB-lite"/>
    </source>
</evidence>
<sequence length="965" mass="109242">MDYKFPNQLFPHFYLNGPSVLDWTHDYGGWGSYGQVLETTREPFQSDVEGETPFLFQPQRKADGEVWVPTEPIVTPILPPNPDTKSFRGQPVSPDDFPEHMKYFYVHHCMDSFSVMGQLLGEHFSFDRRHPKDVTSMGKMMDFLHNLNYKKCEMQSLQRVSRYHHLLGDIIPDIPSSLLAELLHEELIHQEELQHFHPATAGGALAYIPNLTCQNEAFLIYPSGEALNSINFHPVELEFSEDKPPGVNVADKPLVFNLDGTVRQVSVAQVDDEAYLGLRSDHFCAAWVMKDRNHPRPLEVVQLKRRATSLNVSPHVSGEFVVASESGAAYLWIVGKGLQKIRDERTNLYFNAKSPWRWCEFTAHPRVMVYADRTGAELTDIRSSDCRTLFRIGGAAACKSGERVVLGKYLAESHGFHHLITTQFSAYLLDERMPCVPALKWEHMMESPPCFAHVVPALDQNKSSKILLGAQRAQETMLLQYSGLTATQNSGFLCVLQLTEAGDIFYQLLRHFDPNNSEPHPSDCVEAESSTDSALQCQISSEEDRGFERERHQRMLGQMELLVNDRDDEHSSRTSDDNRVPTEEEINSKSVPVLESSGRSAKSNSAHPLRPTVPKKASRNLKLIWKKWLESLLKKAVGSKRSLKHRKIKTSAIIQCKVQQGDKLEEDKFKRLRKDQAEILKARKLLVHGVTYLPPLEVTPVPDEVDPEEWPDDLSQRISVSWRDGWNNWWEEKLGLNRDSKIEALRRKRRQAKRAKARNRVSLASSFTSSISYQDNLTEYSSATSQYLGSDAESIINSQSAPVCEDIPDQEVLANSIDLHGASQNTEGFPEVVEPVTTSSKSPQKTKSSEQDNAFGICQSPPRDFQQLPSQTPSIESNSVLFSSPLSCLKESHPGHPKRRWWQQQDYHNSFFGSSQEPRQNEEATTIGSISTRSRPSSFLSPSRASLRTSSQASQPQKKKSRMGF</sequence>
<feature type="region of interest" description="Disordered" evidence="1">
    <location>
        <begin position="823"/>
        <end position="876"/>
    </location>
</feature>
<dbReference type="EMBL" id="JAUCMX010000014">
    <property type="protein sequence ID" value="KAK3524564.1"/>
    <property type="molecule type" value="Genomic_DNA"/>
</dbReference>
<feature type="region of interest" description="Disordered" evidence="1">
    <location>
        <begin position="910"/>
        <end position="965"/>
    </location>
</feature>
<dbReference type="InterPro" id="IPR049090">
    <property type="entry name" value="TAF1C_HB"/>
</dbReference>
<dbReference type="Proteomes" id="UP001274896">
    <property type="component" value="Unassembled WGS sequence"/>
</dbReference>